<keyword evidence="4" id="KW-1185">Reference proteome</keyword>
<feature type="domain" description="Amidase" evidence="2">
    <location>
        <begin position="57"/>
        <end position="350"/>
    </location>
</feature>
<gene>
    <name evidence="3" type="ORF">HRG_00212</name>
</gene>
<dbReference type="InterPro" id="IPR023631">
    <property type="entry name" value="Amidase_dom"/>
</dbReference>
<dbReference type="EMBL" id="JAIZPD010000001">
    <property type="protein sequence ID" value="KAH0967570.1"/>
    <property type="molecule type" value="Genomic_DNA"/>
</dbReference>
<name>A0A9P8N683_9HYPO</name>
<protein>
    <submittedName>
        <fullName evidence="3">Amidase domain-containing protein</fullName>
    </submittedName>
</protein>
<dbReference type="Gene3D" id="3.90.1300.10">
    <property type="entry name" value="Amidase signature (AS) domain"/>
    <property type="match status" value="1"/>
</dbReference>
<dbReference type="OrthoDB" id="566138at2759"/>
<evidence type="ECO:0000259" key="2">
    <source>
        <dbReference type="Pfam" id="PF01425"/>
    </source>
</evidence>
<dbReference type="PANTHER" id="PTHR42678">
    <property type="entry name" value="AMIDASE"/>
    <property type="match status" value="1"/>
</dbReference>
<accession>A0A9P8N683</accession>
<reference evidence="3" key="1">
    <citation type="submission" date="2021-09" db="EMBL/GenBank/DDBJ databases">
        <title>A high-quality genome of the endoparasitic fungus Hirsutella rhossiliensis with a comparison of Hirsutella genomes reveals transposable elements contributing to genome size variation.</title>
        <authorList>
            <person name="Lin R."/>
            <person name="Jiao Y."/>
            <person name="Sun X."/>
            <person name="Ling J."/>
            <person name="Xie B."/>
            <person name="Cheng X."/>
        </authorList>
    </citation>
    <scope>NUCLEOTIDE SEQUENCE</scope>
    <source>
        <strain evidence="3">HR02</strain>
    </source>
</reference>
<evidence type="ECO:0000256" key="1">
    <source>
        <dbReference type="SAM" id="SignalP"/>
    </source>
</evidence>
<evidence type="ECO:0000313" key="4">
    <source>
        <dbReference type="Proteomes" id="UP000824596"/>
    </source>
</evidence>
<dbReference type="Pfam" id="PF01425">
    <property type="entry name" value="Amidase"/>
    <property type="match status" value="1"/>
</dbReference>
<proteinExistence type="predicted"/>
<dbReference type="AlphaFoldDB" id="A0A9P8N683"/>
<dbReference type="GeneID" id="68349341"/>
<dbReference type="RefSeq" id="XP_044725083.1">
    <property type="nucleotide sequence ID" value="XM_044858683.1"/>
</dbReference>
<comment type="caution">
    <text evidence="3">The sequence shown here is derived from an EMBL/GenBank/DDBJ whole genome shotgun (WGS) entry which is preliminary data.</text>
</comment>
<organism evidence="3 4">
    <name type="scientific">Hirsutella rhossiliensis</name>
    <dbReference type="NCBI Taxonomy" id="111463"/>
    <lineage>
        <taxon>Eukaryota</taxon>
        <taxon>Fungi</taxon>
        <taxon>Dikarya</taxon>
        <taxon>Ascomycota</taxon>
        <taxon>Pezizomycotina</taxon>
        <taxon>Sordariomycetes</taxon>
        <taxon>Hypocreomycetidae</taxon>
        <taxon>Hypocreales</taxon>
        <taxon>Ophiocordycipitaceae</taxon>
        <taxon>Hirsutella</taxon>
    </lineage>
</organism>
<dbReference type="InterPro" id="IPR036928">
    <property type="entry name" value="AS_sf"/>
</dbReference>
<dbReference type="PANTHER" id="PTHR42678:SF34">
    <property type="entry name" value="OS04G0183300 PROTEIN"/>
    <property type="match status" value="1"/>
</dbReference>
<dbReference type="Proteomes" id="UP000824596">
    <property type="component" value="Unassembled WGS sequence"/>
</dbReference>
<keyword evidence="1" id="KW-0732">Signal</keyword>
<feature type="chain" id="PRO_5040370227" evidence="1">
    <location>
        <begin position="25"/>
        <end position="513"/>
    </location>
</feature>
<evidence type="ECO:0000313" key="3">
    <source>
        <dbReference type="EMBL" id="KAH0967570.1"/>
    </source>
</evidence>
<sequence>MYKEKRTGISWLLCLFLAVISVSADSTNTEWTFPSLINATLEDLQQGLSRGCFSSSDLVKTYQERIRQVQSKVRAVTEINPDALAIAASLDEERKAGGKRLGPLHGIPILLKDNVATMDKMNNTAGSTLLLGAKVPHDSTIARKLRDAGAIILGKANMDEWADFRSDIPTGYSPYGGQTYAAYYPNQSPSGSSCGSGVSADLGLAFAAIGTDTGGSISYPSSINGIVGIKSTVGLVSRHLVIPASEHRDSIGPMARTVRDAAHVLNAIAGPDPADNYTSAAPFSTLPDYVAACDDKALQGARIGVPYNVFNLSRGFEKDDTPQFVAFRNALKIMEDAGATIVEANFTRTGSDNSTSLDNLYTLGADLITDIPGYFAQLKENDIWGTNFWDGALEKGPDGLLGALERHNLTAIATPTNFAPGMANHIGAPVVTVPLGYYPANTSVESRKLQNNGTLVWAAPSIPFAMSFVGRLWSEADLIGLAYSFEQKTRVRVQAKRIVMPEAEVTVSSSCYA</sequence>
<feature type="signal peptide" evidence="1">
    <location>
        <begin position="1"/>
        <end position="24"/>
    </location>
</feature>
<dbReference type="SUPFAM" id="SSF75304">
    <property type="entry name" value="Amidase signature (AS) enzymes"/>
    <property type="match status" value="1"/>
</dbReference>